<evidence type="ECO:0000259" key="5">
    <source>
        <dbReference type="PROSITE" id="PS50011"/>
    </source>
</evidence>
<dbReference type="PROSITE" id="PS00108">
    <property type="entry name" value="PROTEIN_KINASE_ST"/>
    <property type="match status" value="1"/>
</dbReference>
<dbReference type="GO" id="GO:0005524">
    <property type="term" value="F:ATP binding"/>
    <property type="evidence" value="ECO:0007669"/>
    <property type="project" value="UniProtKB-UniRule"/>
</dbReference>
<sequence>MAIFDNLKNLFGRNSKSSTTKTNLSANTNSTISSVSTVSTAQTTSTVNTSNNDNFKKIIKDEDIISKKLNSVSDSLYPELLPRYVLEKKVGEGAFSEVYKAFDNIKKQNVAIKIIDKTNMTIQQINAILKEIAIMSKLKHPNIVQLYNYKNSTDSKYCFLFMEFVEGGEIFNQIIKYTYFSEDLSRHVIVQVANALRYLHEEIGVVHRDIKPENLLFVPIPFKPRTKEEQLKARRQSDDDTKIDEGIFIEGVGGATIGTIKVADFGLSKVLWNSNTRTPVGTQGYTAPEILRDESYSKSVDCFSLGCVLYTLLCGFPPFYDTDPKVLAEKVSKSEYCFLSPWWSEISKEANDLVSNLLTADANKRFTIDELLQHPWVLKNENFTKPALDAPTLKERTNLNDKEKSSLYQASNDTSDSLLTPRAEAIRLVFETAASQQKLPFLKTRIQEELEEDDEYEDLSMDSSSEESDSVLHSSSDEDEAIDNESTRLDKASSPVSRRKSGPFKVSKRKSASNLLSSVAITRKSSGSLVAMMDENYKDNVPSDCTFASNHNNNNNSDQTGNRRRASSIAFSINEEQHQKLQQHHQQHHIHMNRESPATVCNKSLGVLSQQSEEFPKTPIPEEFGLKRNRNMRGSKNNSYNVDNNNDNDDNYDDDDDDDDDDLSLSSFSSLAGLEGDGNDGNYYEDDNHINDNDNDKRDERSDGGDKNTVAEPLTKMNNNTYNNENLPQSALRNQQFSKVKSVLLSEEYPVLSRKKNKNNNGVSISAILDRQRSAAVGINYELNNSTSAFDLKPLSCSKMLSRRKMLGSHACGPSCDTENINNNNNSNNNNNRFSEQIGVCASTSIIENKIINEDSPIASPIC</sequence>
<feature type="region of interest" description="Disordered" evidence="4">
    <location>
        <begin position="452"/>
        <end position="509"/>
    </location>
</feature>
<keyword evidence="1 3" id="KW-0547">Nucleotide-binding</keyword>
<accession>A0A1E4TUV5</accession>
<dbReference type="Pfam" id="PF00069">
    <property type="entry name" value="Pkinase"/>
    <property type="match status" value="1"/>
</dbReference>
<dbReference type="Gene3D" id="3.30.200.20">
    <property type="entry name" value="Phosphorylase Kinase, domain 1"/>
    <property type="match status" value="1"/>
</dbReference>
<evidence type="ECO:0000256" key="4">
    <source>
        <dbReference type="SAM" id="MobiDB-lite"/>
    </source>
</evidence>
<dbReference type="InterPro" id="IPR000719">
    <property type="entry name" value="Prot_kinase_dom"/>
</dbReference>
<name>A0A1E4TUV5_PACTA</name>
<dbReference type="GO" id="GO:0004672">
    <property type="term" value="F:protein kinase activity"/>
    <property type="evidence" value="ECO:0007669"/>
    <property type="project" value="InterPro"/>
</dbReference>
<feature type="binding site" evidence="3">
    <location>
        <position position="113"/>
    </location>
    <ligand>
        <name>ATP</name>
        <dbReference type="ChEBI" id="CHEBI:30616"/>
    </ligand>
</feature>
<dbReference type="InterPro" id="IPR011009">
    <property type="entry name" value="Kinase-like_dom_sf"/>
</dbReference>
<evidence type="ECO:0000256" key="1">
    <source>
        <dbReference type="ARBA" id="ARBA00022741"/>
    </source>
</evidence>
<evidence type="ECO:0000256" key="3">
    <source>
        <dbReference type="PROSITE-ProRule" id="PRU10141"/>
    </source>
</evidence>
<evidence type="ECO:0000313" key="7">
    <source>
        <dbReference type="Proteomes" id="UP000094236"/>
    </source>
</evidence>
<dbReference type="GO" id="GO:0030447">
    <property type="term" value="P:filamentous growth"/>
    <property type="evidence" value="ECO:0007669"/>
    <property type="project" value="UniProtKB-ARBA"/>
</dbReference>
<feature type="region of interest" description="Disordered" evidence="4">
    <location>
        <begin position="610"/>
        <end position="720"/>
    </location>
</feature>
<feature type="compositionally biased region" description="Acidic residues" evidence="4">
    <location>
        <begin position="452"/>
        <end position="469"/>
    </location>
</feature>
<organism evidence="6 7">
    <name type="scientific">Pachysolen tannophilus NRRL Y-2460</name>
    <dbReference type="NCBI Taxonomy" id="669874"/>
    <lineage>
        <taxon>Eukaryota</taxon>
        <taxon>Fungi</taxon>
        <taxon>Dikarya</taxon>
        <taxon>Ascomycota</taxon>
        <taxon>Saccharomycotina</taxon>
        <taxon>Pichiomycetes</taxon>
        <taxon>Pachysolenaceae</taxon>
        <taxon>Pachysolen</taxon>
    </lineage>
</organism>
<keyword evidence="7" id="KW-1185">Reference proteome</keyword>
<dbReference type="STRING" id="669874.A0A1E4TUV5"/>
<dbReference type="PROSITE" id="PS50011">
    <property type="entry name" value="PROTEIN_KINASE_DOM"/>
    <property type="match status" value="1"/>
</dbReference>
<dbReference type="PANTHER" id="PTHR24347">
    <property type="entry name" value="SERINE/THREONINE-PROTEIN KINASE"/>
    <property type="match status" value="1"/>
</dbReference>
<reference evidence="7" key="1">
    <citation type="submission" date="2016-05" db="EMBL/GenBank/DDBJ databases">
        <title>Comparative genomics of biotechnologically important yeasts.</title>
        <authorList>
            <consortium name="DOE Joint Genome Institute"/>
            <person name="Riley R."/>
            <person name="Haridas S."/>
            <person name="Wolfe K.H."/>
            <person name="Lopes M.R."/>
            <person name="Hittinger C.T."/>
            <person name="Goker M."/>
            <person name="Salamov A."/>
            <person name="Wisecaver J."/>
            <person name="Long T.M."/>
            <person name="Aerts A.L."/>
            <person name="Barry K."/>
            <person name="Choi C."/>
            <person name="Clum A."/>
            <person name="Coughlan A.Y."/>
            <person name="Deshpande S."/>
            <person name="Douglass A.P."/>
            <person name="Hanson S.J."/>
            <person name="Klenk H.-P."/>
            <person name="Labutti K."/>
            <person name="Lapidus A."/>
            <person name="Lindquist E."/>
            <person name="Lipzen A."/>
            <person name="Meier-Kolthoff J.P."/>
            <person name="Ohm R.A."/>
            <person name="Otillar R.P."/>
            <person name="Pangilinan J."/>
            <person name="Peng Y."/>
            <person name="Rokas A."/>
            <person name="Rosa C.A."/>
            <person name="Scheuner C."/>
            <person name="Sibirny A.A."/>
            <person name="Slot J.C."/>
            <person name="Stielow J.B."/>
            <person name="Sun H."/>
            <person name="Kurtzman C.P."/>
            <person name="Blackwell M."/>
            <person name="Grigoriev I.V."/>
            <person name="Jeffries T.W."/>
        </authorList>
    </citation>
    <scope>NUCLEOTIDE SEQUENCE [LARGE SCALE GENOMIC DNA]</scope>
    <source>
        <strain evidence="7">NRRL Y-2460</strain>
    </source>
</reference>
<dbReference type="FunFam" id="3.30.200.20:FF:000042">
    <property type="entry name" value="Aurora kinase A"/>
    <property type="match status" value="1"/>
</dbReference>
<feature type="compositionally biased region" description="Basic residues" evidence="4">
    <location>
        <begin position="497"/>
        <end position="509"/>
    </location>
</feature>
<feature type="domain" description="Protein kinase" evidence="5">
    <location>
        <begin position="84"/>
        <end position="377"/>
    </location>
</feature>
<protein>
    <recommendedName>
        <fullName evidence="5">Protein kinase domain-containing protein</fullName>
    </recommendedName>
</protein>
<feature type="compositionally biased region" description="Acidic residues" evidence="4">
    <location>
        <begin position="646"/>
        <end position="663"/>
    </location>
</feature>
<dbReference type="InterPro" id="IPR008271">
    <property type="entry name" value="Ser/Thr_kinase_AS"/>
</dbReference>
<dbReference type="PROSITE" id="PS00107">
    <property type="entry name" value="PROTEIN_KINASE_ATP"/>
    <property type="match status" value="1"/>
</dbReference>
<feature type="compositionally biased region" description="Basic and acidic residues" evidence="4">
    <location>
        <begin position="686"/>
        <end position="706"/>
    </location>
</feature>
<proteinExistence type="predicted"/>
<evidence type="ECO:0000256" key="2">
    <source>
        <dbReference type="ARBA" id="ARBA00022840"/>
    </source>
</evidence>
<gene>
    <name evidence="6" type="ORF">PACTADRAFT_50158</name>
</gene>
<evidence type="ECO:0000313" key="6">
    <source>
        <dbReference type="EMBL" id="ODV95438.1"/>
    </source>
</evidence>
<keyword evidence="2 3" id="KW-0067">ATP-binding</keyword>
<dbReference type="InterPro" id="IPR017441">
    <property type="entry name" value="Protein_kinase_ATP_BS"/>
</dbReference>
<dbReference type="EMBL" id="KV454014">
    <property type="protein sequence ID" value="ODV95438.1"/>
    <property type="molecule type" value="Genomic_DNA"/>
</dbReference>
<dbReference type="Gene3D" id="1.10.510.10">
    <property type="entry name" value="Transferase(Phosphotransferase) domain 1"/>
    <property type="match status" value="1"/>
</dbReference>
<dbReference type="AlphaFoldDB" id="A0A1E4TUV5"/>
<dbReference type="Proteomes" id="UP000094236">
    <property type="component" value="Unassembled WGS sequence"/>
</dbReference>
<dbReference type="OrthoDB" id="1738954at2759"/>
<dbReference type="SUPFAM" id="SSF56112">
    <property type="entry name" value="Protein kinase-like (PK-like)"/>
    <property type="match status" value="1"/>
</dbReference>
<dbReference type="SMART" id="SM00220">
    <property type="entry name" value="S_TKc"/>
    <property type="match status" value="1"/>
</dbReference>